<name>A0A1I4CEL7_9EURY</name>
<organism evidence="2 3">
    <name type="scientific">Halogranum rubrum</name>
    <dbReference type="NCBI Taxonomy" id="553466"/>
    <lineage>
        <taxon>Archaea</taxon>
        <taxon>Methanobacteriati</taxon>
        <taxon>Methanobacteriota</taxon>
        <taxon>Stenosarchaea group</taxon>
        <taxon>Halobacteria</taxon>
        <taxon>Halobacteriales</taxon>
        <taxon>Haloferacaceae</taxon>
    </lineage>
</organism>
<gene>
    <name evidence="2" type="ORF">SAMN04487950_1090</name>
</gene>
<dbReference type="InterPro" id="IPR041492">
    <property type="entry name" value="HAD_2"/>
</dbReference>
<dbReference type="InterPro" id="IPR050155">
    <property type="entry name" value="HAD-like_hydrolase_sf"/>
</dbReference>
<accession>A0A1I4CEL7</accession>
<dbReference type="PANTHER" id="PTHR43434:SF1">
    <property type="entry name" value="PHOSPHOGLYCOLATE PHOSPHATASE"/>
    <property type="match status" value="1"/>
</dbReference>
<protein>
    <submittedName>
        <fullName evidence="2">Haloacid dehalogenase superfamily, subfamily IA, variant 1 with third motif having Dx(3-4)D or Dx(3-4)E</fullName>
    </submittedName>
</protein>
<dbReference type="InterPro" id="IPR036412">
    <property type="entry name" value="HAD-like_sf"/>
</dbReference>
<dbReference type="Gene3D" id="3.40.50.1000">
    <property type="entry name" value="HAD superfamily/HAD-like"/>
    <property type="match status" value="1"/>
</dbReference>
<dbReference type="AlphaFoldDB" id="A0A1I4CEL7"/>
<dbReference type="InterPro" id="IPR023214">
    <property type="entry name" value="HAD_sf"/>
</dbReference>
<dbReference type="CDD" id="cd01427">
    <property type="entry name" value="HAD_like"/>
    <property type="match status" value="1"/>
</dbReference>
<dbReference type="RefSeq" id="WP_089866698.1">
    <property type="nucleotide sequence ID" value="NZ_FOTC01000001.1"/>
</dbReference>
<evidence type="ECO:0000313" key="2">
    <source>
        <dbReference type="EMBL" id="SFK78757.1"/>
    </source>
</evidence>
<dbReference type="GO" id="GO:0008967">
    <property type="term" value="F:phosphoglycolate phosphatase activity"/>
    <property type="evidence" value="ECO:0007669"/>
    <property type="project" value="TreeGrafter"/>
</dbReference>
<dbReference type="InterPro" id="IPR006439">
    <property type="entry name" value="HAD-SF_hydro_IA"/>
</dbReference>
<dbReference type="GO" id="GO:0006281">
    <property type="term" value="P:DNA repair"/>
    <property type="evidence" value="ECO:0007669"/>
    <property type="project" value="TreeGrafter"/>
</dbReference>
<dbReference type="SFLD" id="SFLDG01129">
    <property type="entry name" value="C1.5:_HAD__Beta-PGM__Phosphata"/>
    <property type="match status" value="1"/>
</dbReference>
<dbReference type="Proteomes" id="UP000199607">
    <property type="component" value="Unassembled WGS sequence"/>
</dbReference>
<evidence type="ECO:0000313" key="3">
    <source>
        <dbReference type="Proteomes" id="UP000199607"/>
    </source>
</evidence>
<dbReference type="STRING" id="553466.SAMN04487950_1090"/>
<dbReference type="SUPFAM" id="SSF56784">
    <property type="entry name" value="HAD-like"/>
    <property type="match status" value="1"/>
</dbReference>
<dbReference type="EMBL" id="FOTC01000001">
    <property type="protein sequence ID" value="SFK78757.1"/>
    <property type="molecule type" value="Genomic_DNA"/>
</dbReference>
<proteinExistence type="inferred from homology"/>
<sequence length="219" mass="24663">MTYDAVLFDNDGVLVTLVEYEVLRRATAETFANLNVDPHPDHVDEMAVGVTPDALQRVCDAYGLDPAEFWTHRDGTSSKHQQAEVRAGRKGLYDDFDVVRTLDHPLGIVSSNQQETVDFLLDHFDIGHLFETAYGREPIPESLVRKKPNTYYLQRALDDLDAETGLYVGDSETDLIAAHDAGLDSVFIRRPHRAEADFDTDPTYEVDGLDELPELVEKR</sequence>
<dbReference type="Pfam" id="PF13419">
    <property type="entry name" value="HAD_2"/>
    <property type="match status" value="1"/>
</dbReference>
<evidence type="ECO:0000256" key="1">
    <source>
        <dbReference type="ARBA" id="ARBA00007958"/>
    </source>
</evidence>
<reference evidence="3" key="1">
    <citation type="submission" date="2016-10" db="EMBL/GenBank/DDBJ databases">
        <authorList>
            <person name="Varghese N."/>
            <person name="Submissions S."/>
        </authorList>
    </citation>
    <scope>NUCLEOTIDE SEQUENCE [LARGE SCALE GENOMIC DNA]</scope>
    <source>
        <strain evidence="3">CGMCC 1.7738</strain>
    </source>
</reference>
<comment type="similarity">
    <text evidence="1">Belongs to the HAD-like hydrolase superfamily.</text>
</comment>
<dbReference type="PANTHER" id="PTHR43434">
    <property type="entry name" value="PHOSPHOGLYCOLATE PHOSPHATASE"/>
    <property type="match status" value="1"/>
</dbReference>
<dbReference type="SFLD" id="SFLDS00003">
    <property type="entry name" value="Haloacid_Dehalogenase"/>
    <property type="match status" value="1"/>
</dbReference>
<keyword evidence="3" id="KW-1185">Reference proteome</keyword>
<dbReference type="NCBIfam" id="TIGR01549">
    <property type="entry name" value="HAD-SF-IA-v1"/>
    <property type="match status" value="1"/>
</dbReference>